<dbReference type="AlphaFoldDB" id="A0A5J4UZI9"/>
<name>A0A5J4UZI9_9EUKA</name>
<comment type="caution">
    <text evidence="1">The sequence shown here is derived from an EMBL/GenBank/DDBJ whole genome shotgun (WGS) entry which is preliminary data.</text>
</comment>
<organism evidence="1 2">
    <name type="scientific">Streblomastix strix</name>
    <dbReference type="NCBI Taxonomy" id="222440"/>
    <lineage>
        <taxon>Eukaryota</taxon>
        <taxon>Metamonada</taxon>
        <taxon>Preaxostyla</taxon>
        <taxon>Oxymonadida</taxon>
        <taxon>Streblomastigidae</taxon>
        <taxon>Streblomastix</taxon>
    </lineage>
</organism>
<reference evidence="1 2" key="1">
    <citation type="submission" date="2019-03" db="EMBL/GenBank/DDBJ databases">
        <title>Single cell metagenomics reveals metabolic interactions within the superorganism composed of flagellate Streblomastix strix and complex community of Bacteroidetes bacteria on its surface.</title>
        <authorList>
            <person name="Treitli S.C."/>
            <person name="Kolisko M."/>
            <person name="Husnik F."/>
            <person name="Keeling P."/>
            <person name="Hampl V."/>
        </authorList>
    </citation>
    <scope>NUCLEOTIDE SEQUENCE [LARGE SCALE GENOMIC DNA]</scope>
    <source>
        <strain evidence="1">ST1C</strain>
    </source>
</reference>
<accession>A0A5J4UZI9</accession>
<dbReference type="EMBL" id="SNRW01011430">
    <property type="protein sequence ID" value="KAA6375165.1"/>
    <property type="molecule type" value="Genomic_DNA"/>
</dbReference>
<evidence type="ECO:0000313" key="2">
    <source>
        <dbReference type="Proteomes" id="UP000324800"/>
    </source>
</evidence>
<proteinExistence type="predicted"/>
<gene>
    <name evidence="1" type="ORF">EZS28_029308</name>
</gene>
<evidence type="ECO:0000313" key="1">
    <source>
        <dbReference type="EMBL" id="KAA6375165.1"/>
    </source>
</evidence>
<dbReference type="Proteomes" id="UP000324800">
    <property type="component" value="Unassembled WGS sequence"/>
</dbReference>
<sequence length="57" mass="6482">MIITFPNGELTTAKHQFRCSPCNVIPITIEKIAGKKNAETNQYGGINIKCIFWNIWN</sequence>
<protein>
    <submittedName>
        <fullName evidence="1">Uncharacterized protein</fullName>
    </submittedName>
</protein>
<feature type="non-terminal residue" evidence="1">
    <location>
        <position position="57"/>
    </location>
</feature>